<protein>
    <submittedName>
        <fullName evidence="1">TIGR02757 family protein</fullName>
    </submittedName>
</protein>
<dbReference type="EMBL" id="SSMQ01000001">
    <property type="protein sequence ID" value="TKD13251.1"/>
    <property type="molecule type" value="Genomic_DNA"/>
</dbReference>
<dbReference type="InterPro" id="IPR014127">
    <property type="entry name" value="CHP02757"/>
</dbReference>
<sequence length="304" mass="33497">MCTRRRRMSRGGSSLRGADEALRRALDDVRARCDVEARKAADPVHFVHRYARRDDQEIVAMIASSLAFGNVKALCAKIEDALARLGPRVAEIADDPAAVRARLAGFRHRVYRDEDLAGLVIGTRAVQRAHGSLGQALTDKLAASGNLREALGAWVREIRERGELGAGAGGRRGAEHILPDPSKGSAVKRILLLVRWMARPADGVDLGLWDVPTSRLIIPVDTHIHKLSRNLGLTERTSADFRAAEEITAALARLDPEDPVKYDFSLCHMGMLQTCPSKRDPEACEGCGVKPVCRHWRRDARRRS</sequence>
<name>A0A4U1JKE4_9BACT</name>
<dbReference type="InterPro" id="IPR023170">
    <property type="entry name" value="HhH_base_excis_C"/>
</dbReference>
<organism evidence="1 2">
    <name type="scientific">Polyangium fumosum</name>
    <dbReference type="NCBI Taxonomy" id="889272"/>
    <lineage>
        <taxon>Bacteria</taxon>
        <taxon>Pseudomonadati</taxon>
        <taxon>Myxococcota</taxon>
        <taxon>Polyangia</taxon>
        <taxon>Polyangiales</taxon>
        <taxon>Polyangiaceae</taxon>
        <taxon>Polyangium</taxon>
    </lineage>
</organism>
<dbReference type="InterPro" id="IPR011257">
    <property type="entry name" value="DNA_glycosylase"/>
</dbReference>
<dbReference type="AlphaFoldDB" id="A0A4U1JKE4"/>
<accession>A0A4U1JKE4</accession>
<keyword evidence="2" id="KW-1185">Reference proteome</keyword>
<comment type="caution">
    <text evidence="1">The sequence shown here is derived from an EMBL/GenBank/DDBJ whole genome shotgun (WGS) entry which is preliminary data.</text>
</comment>
<proteinExistence type="predicted"/>
<dbReference type="Gene3D" id="1.10.1670.10">
    <property type="entry name" value="Helix-hairpin-Helix base-excision DNA repair enzymes (C-terminal)"/>
    <property type="match status" value="1"/>
</dbReference>
<dbReference type="GO" id="GO:0003824">
    <property type="term" value="F:catalytic activity"/>
    <property type="evidence" value="ECO:0007669"/>
    <property type="project" value="InterPro"/>
</dbReference>
<evidence type="ECO:0000313" key="1">
    <source>
        <dbReference type="EMBL" id="TKD13251.1"/>
    </source>
</evidence>
<dbReference type="NCBIfam" id="TIGR02757">
    <property type="entry name" value="TIGR02757 family protein"/>
    <property type="match status" value="1"/>
</dbReference>
<dbReference type="SUPFAM" id="SSF48150">
    <property type="entry name" value="DNA-glycosylase"/>
    <property type="match status" value="1"/>
</dbReference>
<evidence type="ECO:0000313" key="2">
    <source>
        <dbReference type="Proteomes" id="UP000309215"/>
    </source>
</evidence>
<dbReference type="Pfam" id="PF09674">
    <property type="entry name" value="DUF2400"/>
    <property type="match status" value="1"/>
</dbReference>
<dbReference type="OrthoDB" id="9773332at2"/>
<dbReference type="GO" id="GO:0006281">
    <property type="term" value="P:DNA repair"/>
    <property type="evidence" value="ECO:0007669"/>
    <property type="project" value="InterPro"/>
</dbReference>
<gene>
    <name evidence="1" type="ORF">E8A74_01490</name>
</gene>
<dbReference type="Proteomes" id="UP000309215">
    <property type="component" value="Unassembled WGS sequence"/>
</dbReference>
<reference evidence="1 2" key="1">
    <citation type="submission" date="2019-04" db="EMBL/GenBank/DDBJ databases">
        <authorList>
            <person name="Li Y."/>
            <person name="Wang J."/>
        </authorList>
    </citation>
    <scope>NUCLEOTIDE SEQUENCE [LARGE SCALE GENOMIC DNA]</scope>
    <source>
        <strain evidence="1 2">DSM 14668</strain>
    </source>
</reference>